<feature type="compositionally biased region" description="Low complexity" evidence="1">
    <location>
        <begin position="273"/>
        <end position="287"/>
    </location>
</feature>
<dbReference type="Proteomes" id="UP001642484">
    <property type="component" value="Unassembled WGS sequence"/>
</dbReference>
<dbReference type="EMBL" id="CAXAMN010023599">
    <property type="protein sequence ID" value="CAK9078980.1"/>
    <property type="molecule type" value="Genomic_DNA"/>
</dbReference>
<evidence type="ECO:0000313" key="2">
    <source>
        <dbReference type="EMBL" id="CAK9078980.1"/>
    </source>
</evidence>
<gene>
    <name evidence="2" type="ORF">CCMP2556_LOCUS38922</name>
</gene>
<evidence type="ECO:0000313" key="3">
    <source>
        <dbReference type="Proteomes" id="UP001642484"/>
    </source>
</evidence>
<keyword evidence="3" id="KW-1185">Reference proteome</keyword>
<name>A0ABP0PWB5_9DINO</name>
<accession>A0ABP0PWB5</accession>
<evidence type="ECO:0000256" key="1">
    <source>
        <dbReference type="SAM" id="MobiDB-lite"/>
    </source>
</evidence>
<protein>
    <submittedName>
        <fullName evidence="2">Uncharacterized protein</fullName>
    </submittedName>
</protein>
<organism evidence="2 3">
    <name type="scientific">Durusdinium trenchii</name>
    <dbReference type="NCBI Taxonomy" id="1381693"/>
    <lineage>
        <taxon>Eukaryota</taxon>
        <taxon>Sar</taxon>
        <taxon>Alveolata</taxon>
        <taxon>Dinophyceae</taxon>
        <taxon>Suessiales</taxon>
        <taxon>Symbiodiniaceae</taxon>
        <taxon>Durusdinium</taxon>
    </lineage>
</organism>
<comment type="caution">
    <text evidence="2">The sequence shown here is derived from an EMBL/GenBank/DDBJ whole genome shotgun (WGS) entry which is preliminary data.</text>
</comment>
<feature type="region of interest" description="Disordered" evidence="1">
    <location>
        <begin position="265"/>
        <end position="292"/>
    </location>
</feature>
<sequence>MEVLERNDLAYHRAVKDGCMYDVVASCVVDEFPEFCSLSQSAANAANQVARPEAELQICCKMLGFIKNQVGDQPTPYQDIAPQILRSKPPRPECIPHLYNFMIRCGGGKSAHLFQNTESFVKSYGHSGRSFGVKAWDNLGLDVRQKGMEQCVLWRHAMLKAMYCHQEGLVTHADIKKSLQQRDLFAKVMQFEVLHQDVRKFGESLTDLSAHQRLMGLGIFEVVSVIAILGKKPKESVHPFEPCNDTTEAAFQCAQFWRKFSEDHRNSPWDPVAAATTAPSSSSAAPAGMKSRDYTDDGRLISNAMVLDAGFEKGSTIVRKSDGTQATIKDMTAKKVVVTCLDDGTDYNLDVDKLIGGDWKHQPKAKVQEPVKDPHAWKDLMNVSVIKATVVQRLQRALNQHRDQNKNLELFQKPKGVTAAADIAKDKCVLIPLTNKVEVVKKSEAKAPTASAIQLEVEEHDGQEFNVTLQPPGVHAPFWLMKVTSERDDANMFLVKHDKIVVARNPGKIEAGESLILYRPEIAKKAPEPLELASLHPVKRMKKSTS</sequence>
<reference evidence="2 3" key="1">
    <citation type="submission" date="2024-02" db="EMBL/GenBank/DDBJ databases">
        <authorList>
            <person name="Chen Y."/>
            <person name="Shah S."/>
            <person name="Dougan E. K."/>
            <person name="Thang M."/>
            <person name="Chan C."/>
        </authorList>
    </citation>
    <scope>NUCLEOTIDE SEQUENCE [LARGE SCALE GENOMIC DNA]</scope>
</reference>
<proteinExistence type="predicted"/>